<gene>
    <name evidence="1" type="ordered locus">Htur_4232</name>
</gene>
<evidence type="ECO:0000313" key="2">
    <source>
        <dbReference type="Proteomes" id="UP000001903"/>
    </source>
</evidence>
<reference evidence="1 2" key="1">
    <citation type="journal article" date="2010" name="Stand. Genomic Sci.">
        <title>Complete genome sequence of Haloterrigena turkmenica type strain (4k).</title>
        <authorList>
            <person name="Saunders E."/>
            <person name="Tindall B.J."/>
            <person name="Fahnrich R."/>
            <person name="Lapidus A."/>
            <person name="Copeland A."/>
            <person name="Del Rio T.G."/>
            <person name="Lucas S."/>
            <person name="Chen F."/>
            <person name="Tice H."/>
            <person name="Cheng J.F."/>
            <person name="Han C."/>
            <person name="Detter J.C."/>
            <person name="Bruce D."/>
            <person name="Goodwin L."/>
            <person name="Chain P."/>
            <person name="Pitluck S."/>
            <person name="Pati A."/>
            <person name="Ivanova N."/>
            <person name="Mavromatis K."/>
            <person name="Chen A."/>
            <person name="Palaniappan K."/>
            <person name="Land M."/>
            <person name="Hauser L."/>
            <person name="Chang Y.J."/>
            <person name="Jeffries C.D."/>
            <person name="Brettin T."/>
            <person name="Rohde M."/>
            <person name="Goker M."/>
            <person name="Bristow J."/>
            <person name="Eisen J.A."/>
            <person name="Markowitz V."/>
            <person name="Hugenholtz P."/>
            <person name="Klenk H.P."/>
            <person name="Kyrpides N.C."/>
        </authorList>
    </citation>
    <scope>NUCLEOTIDE SEQUENCE [LARGE SCALE GENOMIC DNA]</scope>
    <source>
        <strain evidence="2">ATCC 51198 / DSM 5511 / JCM 9101 / NCIMB 13204 / VKM B-1734 / 4k</strain>
    </source>
</reference>
<proteinExistence type="predicted"/>
<dbReference type="Proteomes" id="UP000001903">
    <property type="component" value="Plasmid pHTUR01"/>
</dbReference>
<keyword evidence="2" id="KW-1185">Reference proteome</keyword>
<dbReference type="HOGENOM" id="CLU_194234_1_0_2"/>
<dbReference type="AlphaFoldDB" id="D2S105"/>
<evidence type="ECO:0000313" key="1">
    <source>
        <dbReference type="EMBL" id="ADB63052.1"/>
    </source>
</evidence>
<name>D2S105_HALTV</name>
<dbReference type="KEGG" id="htu:Htur_4232"/>
<accession>D2S105</accession>
<sequence length="78" mass="8631">MKVPRFLREADQGGAVVRTYDYDDESIIVVDLGQMSDIETDLVGKTAIVVIGDRQFEFELPPDASDISIKNGILTITE</sequence>
<dbReference type="EMBL" id="CP001861">
    <property type="protein sequence ID" value="ADB63052.1"/>
    <property type="molecule type" value="Genomic_DNA"/>
</dbReference>
<dbReference type="InterPro" id="IPR055551">
    <property type="entry name" value="DUF7127"/>
</dbReference>
<dbReference type="OrthoDB" id="204533at2157"/>
<dbReference type="RefSeq" id="WP_012945296.1">
    <property type="nucleotide sequence ID" value="NC_013744.1"/>
</dbReference>
<dbReference type="GeneID" id="8744860"/>
<geneLocation type="plasmid" evidence="1 2">
    <name>pHTUR01</name>
</geneLocation>
<organism evidence="1 2">
    <name type="scientific">Haloterrigena turkmenica (strain ATCC 51198 / DSM 5511 / JCM 9101 / NCIMB 13204 / VKM B-1734 / 4k)</name>
    <name type="common">Halococcus turkmenicus</name>
    <dbReference type="NCBI Taxonomy" id="543526"/>
    <lineage>
        <taxon>Archaea</taxon>
        <taxon>Methanobacteriati</taxon>
        <taxon>Methanobacteriota</taxon>
        <taxon>Stenosarchaea group</taxon>
        <taxon>Halobacteria</taxon>
        <taxon>Halobacteriales</taxon>
        <taxon>Natrialbaceae</taxon>
        <taxon>Haloterrigena</taxon>
    </lineage>
</organism>
<keyword evidence="1" id="KW-0614">Plasmid</keyword>
<dbReference type="Pfam" id="PF23444">
    <property type="entry name" value="DUF7127"/>
    <property type="match status" value="1"/>
</dbReference>
<protein>
    <submittedName>
        <fullName evidence="1">Uncharacterized protein</fullName>
    </submittedName>
</protein>